<feature type="region of interest" description="Disordered" evidence="1">
    <location>
        <begin position="114"/>
        <end position="135"/>
    </location>
</feature>
<protein>
    <submittedName>
        <fullName evidence="3">Uncharacterized protein</fullName>
    </submittedName>
</protein>
<name>A0A7I4YGC3_HAECO</name>
<keyword evidence="2" id="KW-1185">Reference proteome</keyword>
<sequence>MKMLAFWTNINSEIENFVRTAVVARELLKTQSRPRFTHGHSRTNHGFEYTPTLHYRQTPCPSAPEAKSPAELFLERQIRTKLSCLPRKPSAGLLKPSAITNYNNRNRKMKEQYNRHHGVRQKSSISETPSGPGIIVPEHRNKRLVKWYNNAETGSTTFRDTNRTRRAAAVADVKVSLRNGRSRLDAANHYGRSTAPTSHRRRTPNQITTPLERLMVDPKKKTYA</sequence>
<dbReference type="OrthoDB" id="7764370at2759"/>
<accession>A0A7I4YGC3</accession>
<dbReference type="WBParaSite" id="HCON_00087190-00001">
    <property type="protein sequence ID" value="HCON_00087190-00001"/>
    <property type="gene ID" value="HCON_00087190"/>
</dbReference>
<reference evidence="3" key="1">
    <citation type="submission" date="2020-12" db="UniProtKB">
        <authorList>
            <consortium name="WormBaseParasite"/>
        </authorList>
    </citation>
    <scope>IDENTIFICATION</scope>
    <source>
        <strain evidence="3">MHco3</strain>
    </source>
</reference>
<evidence type="ECO:0000313" key="3">
    <source>
        <dbReference type="WBParaSite" id="HCON_00087190-00001"/>
    </source>
</evidence>
<dbReference type="Proteomes" id="UP000025227">
    <property type="component" value="Unplaced"/>
</dbReference>
<organism evidence="2 3">
    <name type="scientific">Haemonchus contortus</name>
    <name type="common">Barber pole worm</name>
    <dbReference type="NCBI Taxonomy" id="6289"/>
    <lineage>
        <taxon>Eukaryota</taxon>
        <taxon>Metazoa</taxon>
        <taxon>Ecdysozoa</taxon>
        <taxon>Nematoda</taxon>
        <taxon>Chromadorea</taxon>
        <taxon>Rhabditida</taxon>
        <taxon>Rhabditina</taxon>
        <taxon>Rhabditomorpha</taxon>
        <taxon>Strongyloidea</taxon>
        <taxon>Trichostrongylidae</taxon>
        <taxon>Haemonchus</taxon>
    </lineage>
</organism>
<evidence type="ECO:0000313" key="2">
    <source>
        <dbReference type="Proteomes" id="UP000025227"/>
    </source>
</evidence>
<evidence type="ECO:0000256" key="1">
    <source>
        <dbReference type="SAM" id="MobiDB-lite"/>
    </source>
</evidence>
<dbReference type="AlphaFoldDB" id="A0A7I4YGC3"/>
<feature type="region of interest" description="Disordered" evidence="1">
    <location>
        <begin position="180"/>
        <end position="209"/>
    </location>
</feature>
<proteinExistence type="predicted"/>